<proteinExistence type="predicted"/>
<dbReference type="Proteomes" id="UP001500707">
    <property type="component" value="Unassembled WGS sequence"/>
</dbReference>
<accession>A0ABP6VZW2</accession>
<comment type="caution">
    <text evidence="1">The sequence shown here is derived from an EMBL/GenBank/DDBJ whole genome shotgun (WGS) entry which is preliminary data.</text>
</comment>
<protein>
    <submittedName>
        <fullName evidence="1">Uncharacterized protein</fullName>
    </submittedName>
</protein>
<organism evidence="1 2">
    <name type="scientific">Streptomyces osmaniensis</name>
    <dbReference type="NCBI Taxonomy" id="593134"/>
    <lineage>
        <taxon>Bacteria</taxon>
        <taxon>Bacillati</taxon>
        <taxon>Actinomycetota</taxon>
        <taxon>Actinomycetes</taxon>
        <taxon>Kitasatosporales</taxon>
        <taxon>Streptomycetaceae</taxon>
        <taxon>Streptomyces</taxon>
    </lineage>
</organism>
<gene>
    <name evidence="1" type="ORF">GCM10022295_27260</name>
</gene>
<evidence type="ECO:0000313" key="2">
    <source>
        <dbReference type="Proteomes" id="UP001500707"/>
    </source>
</evidence>
<reference evidence="2" key="1">
    <citation type="journal article" date="2019" name="Int. J. Syst. Evol. Microbiol.">
        <title>The Global Catalogue of Microorganisms (GCM) 10K type strain sequencing project: providing services to taxonomists for standard genome sequencing and annotation.</title>
        <authorList>
            <consortium name="The Broad Institute Genomics Platform"/>
            <consortium name="The Broad Institute Genome Sequencing Center for Infectious Disease"/>
            <person name="Wu L."/>
            <person name="Ma J."/>
        </authorList>
    </citation>
    <scope>NUCLEOTIDE SEQUENCE [LARGE SCALE GENOMIC DNA]</scope>
    <source>
        <strain evidence="2">JCM 17656</strain>
    </source>
</reference>
<dbReference type="EMBL" id="BAABCE010000005">
    <property type="protein sequence ID" value="GAA3543902.1"/>
    <property type="molecule type" value="Genomic_DNA"/>
</dbReference>
<evidence type="ECO:0000313" key="1">
    <source>
        <dbReference type="EMBL" id="GAA3543902.1"/>
    </source>
</evidence>
<sequence>MRCAGQGDAECELGVQCDAVLCDRRGRTGPARPRPSSRARADGVVGTEACLERGVRRLRDLWPEIVGAWVIVDGQDGVAVRIDPGMGLSDLFTLNDFITSRTHLP</sequence>
<name>A0ABP6VZW2_9ACTN</name>
<keyword evidence="2" id="KW-1185">Reference proteome</keyword>